<feature type="compositionally biased region" description="Low complexity" evidence="5">
    <location>
        <begin position="1242"/>
        <end position="1251"/>
    </location>
</feature>
<sequence>NNNGKSNLNEDNTNGNGAGLLQRRISYDPTDYVQKARVTRAAPPKPAYNPMQFVQSKPSNLYKNAQELAKKAEDVKKEKPTKKEEAEDWQCNLDNWKSSRRKRVEHIIDRVVEVKKIELEEHERNRRKSKTFSEMMEERGSRRKLSLAIYTEDESNDFSDLGIGTSSASGKSSLSEDYDNHSVISDNQDVDKSLELERLNNNHNRNGATAKHNNISNKLATNGGDSNGNNDRDYVSSPGYDTSTSTSSSIAPNSSPEYTYEGAIEDYKSRISRASQIFNNNETPEFNGIPMKKHSLGSSKYDKRFMEILENNNCNGDKEANNIKKDLPKVDILKRRELFEKESAAQLNQENITTTNRATNELTNTKSIKDRLTSLEQTHQSAIEVKRISPEIATTSIKERLSSLEKEIDNSTVVEKVTKVDAVVSAVTLKDRLTSLQTAVENSNITESSPVVLVDVEQLQQQQQQANTLVKPDEQTSNNSNLLGIDLINNKTAGLDDNDNIDTDREDSGIHTTDVSCSVSQADEQNEEQQIEEELNNIEIISQQNEHQENVVLSVDEIIVNPSSIVEEHVPPTIVNGIKKNESSSANKTTVNMATIKTIENIEEITEQETSQILDDALEMAFQAIDNEKHQQPDANHQSDLENNEPIYENIDDEDANEGAGSDNCDKNKTIIENGTEEITITEIEPYYQVPKSKEPYYEVPKSKPIPLYENVDIFYSGLTNGKYPLIDDDTGDRAINSKPLLEPPKEKPPPPPIDETDDEEGTNDDDTNKLQQPHQDHIESVPENSKDIFKRINSTKRIKKEIRNKRSSFLGIEGSVDDDNFLELSVAPPPDMIALLEEERRLEKQLFIKAGFYDNSDTGESRDSGVSENHSRQSSEPFTNSSEEQDDLLKNKEKEIIEVLEKEERRRSNDEQQQHSNEEIDEETRMRCLEEQIREQEEVLRVERELLQLEQEELKRQRENLLYRENLARRELDHGVKMLMSANRRSLQDISGNMTAHYANIPNPYQIYQIQTDYRQSMPDLQNMQDTATVQKRIPPPIPPAKPLRASQHLHPINHSQQLYHQQQQPQEYQNIRDSTMKCSRTPSAESNLDILHLRHSSASSNNNNNNIQYRHSHSNSAASGTEEYVQLRNYNRNSQPTNSNMSRQALYALSAVPKQKFTNDWVQHRKSTSDYEHLQQHQQPWKYQNYEKPNYVKKENPWQHQYKRKSDNYSRHWLIQEAEQRRIDQQRGVRPSLQQQNGWSNISSSNSKKSLPDSVIQTITQRVQSLGIGSDKKRQIEQTNSTINVSINGNSCSNISLNSINSNSNIREDKILSVSGKKKCSHCNTELGRGAAMIIESLRLFYHIDCFKCCVCHVQLGDGLNGTDVRVRNHKLHCHNCYSSDDGIKFSCV</sequence>
<proteinExistence type="evidence at transcript level"/>
<dbReference type="Gene3D" id="2.10.110.10">
    <property type="entry name" value="Cysteine Rich Protein"/>
    <property type="match status" value="1"/>
</dbReference>
<dbReference type="GO" id="GO:0046872">
    <property type="term" value="F:metal ion binding"/>
    <property type="evidence" value="ECO:0007669"/>
    <property type="project" value="UniProtKB-KW"/>
</dbReference>
<dbReference type="PROSITE" id="PS50023">
    <property type="entry name" value="LIM_DOMAIN_2"/>
    <property type="match status" value="1"/>
</dbReference>
<feature type="domain" description="LIM zinc-binding" evidence="6">
    <location>
        <begin position="1320"/>
        <end position="1386"/>
    </location>
</feature>
<feature type="region of interest" description="Disordered" evidence="5">
    <location>
        <begin position="729"/>
        <end position="788"/>
    </location>
</feature>
<evidence type="ECO:0000313" key="7">
    <source>
        <dbReference type="EMBL" id="JAB55522.1"/>
    </source>
</evidence>
<dbReference type="GO" id="GO:0001725">
    <property type="term" value="C:stress fiber"/>
    <property type="evidence" value="ECO:0007669"/>
    <property type="project" value="TreeGrafter"/>
</dbReference>
<feature type="region of interest" description="Disordered" evidence="5">
    <location>
        <begin position="854"/>
        <end position="925"/>
    </location>
</feature>
<feature type="region of interest" description="Disordered" evidence="5">
    <location>
        <begin position="156"/>
        <end position="186"/>
    </location>
</feature>
<dbReference type="SMART" id="SM00132">
    <property type="entry name" value="LIM"/>
    <property type="match status" value="1"/>
</dbReference>
<keyword evidence="1 4" id="KW-0479">Metal-binding</keyword>
<accession>W4VR59</accession>
<dbReference type="GO" id="GO:0051893">
    <property type="term" value="P:regulation of focal adhesion assembly"/>
    <property type="evidence" value="ECO:0007669"/>
    <property type="project" value="TreeGrafter"/>
</dbReference>
<dbReference type="GO" id="GO:0032034">
    <property type="term" value="F:myosin II head/neck binding"/>
    <property type="evidence" value="ECO:0007669"/>
    <property type="project" value="TreeGrafter"/>
</dbReference>
<feature type="region of interest" description="Disordered" evidence="5">
    <location>
        <begin position="203"/>
        <end position="257"/>
    </location>
</feature>
<protein>
    <submittedName>
        <fullName evidence="7">Hipothetical protein</fullName>
    </submittedName>
</protein>
<evidence type="ECO:0000259" key="6">
    <source>
        <dbReference type="PROSITE" id="PS50023"/>
    </source>
</evidence>
<feature type="compositionally biased region" description="Polar residues" evidence="5">
    <location>
        <begin position="1"/>
        <end position="15"/>
    </location>
</feature>
<dbReference type="Pfam" id="PF15949">
    <property type="entry name" value="DUF4757"/>
    <property type="match status" value="1"/>
</dbReference>
<dbReference type="PROSITE" id="PS00478">
    <property type="entry name" value="LIM_DOMAIN_1"/>
    <property type="match status" value="1"/>
</dbReference>
<dbReference type="EMBL" id="GANO01004349">
    <property type="protein sequence ID" value="JAB55522.1"/>
    <property type="molecule type" value="mRNA"/>
</dbReference>
<dbReference type="PANTHER" id="PTHR15551:SF3">
    <property type="entry name" value="LIM AND CALPONIN HOMOLOGY DOMAINS-CONTAINING PROTEIN 1"/>
    <property type="match status" value="1"/>
</dbReference>
<evidence type="ECO:0000256" key="1">
    <source>
        <dbReference type="ARBA" id="ARBA00022723"/>
    </source>
</evidence>
<feature type="compositionally biased region" description="Basic and acidic residues" evidence="5">
    <location>
        <begin position="860"/>
        <end position="874"/>
    </location>
</feature>
<evidence type="ECO:0000256" key="3">
    <source>
        <dbReference type="ARBA" id="ARBA00023038"/>
    </source>
</evidence>
<feature type="region of interest" description="Disordered" evidence="5">
    <location>
        <begin position="1098"/>
        <end position="1122"/>
    </location>
</feature>
<feature type="compositionally biased region" description="Polar residues" evidence="5">
    <location>
        <begin position="211"/>
        <end position="220"/>
    </location>
</feature>
<feature type="region of interest" description="Disordered" evidence="5">
    <location>
        <begin position="1"/>
        <end position="22"/>
    </location>
</feature>
<feature type="compositionally biased region" description="Basic and acidic residues" evidence="5">
    <location>
        <begin position="775"/>
        <end position="788"/>
    </location>
</feature>
<dbReference type="GO" id="GO:0051496">
    <property type="term" value="P:positive regulation of stress fiber assembly"/>
    <property type="evidence" value="ECO:0007669"/>
    <property type="project" value="TreeGrafter"/>
</dbReference>
<feature type="non-terminal residue" evidence="7">
    <location>
        <position position="1"/>
    </location>
</feature>
<dbReference type="Pfam" id="PF00412">
    <property type="entry name" value="LIM"/>
    <property type="match status" value="1"/>
</dbReference>
<dbReference type="InterPro" id="IPR001781">
    <property type="entry name" value="Znf_LIM"/>
</dbReference>
<evidence type="ECO:0000256" key="4">
    <source>
        <dbReference type="PROSITE-ProRule" id="PRU00125"/>
    </source>
</evidence>
<name>W4VR59_9DIPT</name>
<feature type="compositionally biased region" description="Low complexity" evidence="5">
    <location>
        <begin position="166"/>
        <end position="175"/>
    </location>
</feature>
<keyword evidence="3 4" id="KW-0440">LIM domain</keyword>
<feature type="region of interest" description="Disordered" evidence="5">
    <location>
        <begin position="122"/>
        <end position="142"/>
    </location>
</feature>
<evidence type="ECO:0000256" key="2">
    <source>
        <dbReference type="ARBA" id="ARBA00022833"/>
    </source>
</evidence>
<evidence type="ECO:0000256" key="5">
    <source>
        <dbReference type="SAM" id="MobiDB-lite"/>
    </source>
</evidence>
<feature type="region of interest" description="Disordered" evidence="5">
    <location>
        <begin position="497"/>
        <end position="527"/>
    </location>
</feature>
<dbReference type="PANTHER" id="PTHR15551">
    <property type="entry name" value="LIM DOMAIN ONLY 7"/>
    <property type="match status" value="1"/>
</dbReference>
<dbReference type="InterPro" id="IPR031865">
    <property type="entry name" value="DUF4757"/>
</dbReference>
<keyword evidence="2 4" id="KW-0862">Zinc</keyword>
<feature type="region of interest" description="Disordered" evidence="5">
    <location>
        <begin position="1224"/>
        <end position="1253"/>
    </location>
</feature>
<organism evidence="7">
    <name type="scientific">Corethrella appendiculata</name>
    <dbReference type="NCBI Taxonomy" id="1370023"/>
    <lineage>
        <taxon>Eukaryota</taxon>
        <taxon>Metazoa</taxon>
        <taxon>Ecdysozoa</taxon>
        <taxon>Arthropoda</taxon>
        <taxon>Hexapoda</taxon>
        <taxon>Insecta</taxon>
        <taxon>Pterygota</taxon>
        <taxon>Neoptera</taxon>
        <taxon>Endopterygota</taxon>
        <taxon>Diptera</taxon>
        <taxon>Nematocera</taxon>
        <taxon>Culicoidea</taxon>
        <taxon>Chaoboridae</taxon>
        <taxon>Corethrella</taxon>
    </lineage>
</organism>
<feature type="compositionally biased region" description="Low complexity" evidence="5">
    <location>
        <begin position="1098"/>
        <end position="1108"/>
    </location>
</feature>
<reference evidence="7" key="1">
    <citation type="journal article" date="2014" name="Insect Biochem. Mol. Biol.">
        <title>An insight into the sialome of the frog biting fly, Corethrella appendiculata.</title>
        <authorList>
            <person name="Ribeiro J.M.C."/>
            <person name="Chagas A.C."/>
            <person name="Pham V.M."/>
            <person name="Lounibos L.P."/>
            <person name="Calvo E."/>
        </authorList>
    </citation>
    <scope>NUCLEOTIDE SEQUENCE</scope>
    <source>
        <tissue evidence="7">Salivary glands</tissue>
    </source>
</reference>
<feature type="compositionally biased region" description="Low complexity" evidence="5">
    <location>
        <begin position="236"/>
        <end position="256"/>
    </location>
</feature>
<feature type="compositionally biased region" description="Acidic residues" evidence="5">
    <location>
        <begin position="755"/>
        <end position="766"/>
    </location>
</feature>
<feature type="compositionally biased region" description="Polar residues" evidence="5">
    <location>
        <begin position="510"/>
        <end position="523"/>
    </location>
</feature>
<dbReference type="CDD" id="cd08368">
    <property type="entry name" value="LIM"/>
    <property type="match status" value="1"/>
</dbReference>
<feature type="compositionally biased region" description="Basic and acidic residues" evidence="5">
    <location>
        <begin position="888"/>
        <end position="925"/>
    </location>
</feature>